<feature type="compositionally biased region" description="Low complexity" evidence="1">
    <location>
        <begin position="45"/>
        <end position="61"/>
    </location>
</feature>
<comment type="caution">
    <text evidence="2">The sequence shown here is derived from an EMBL/GenBank/DDBJ whole genome shotgun (WGS) entry which is preliminary data.</text>
</comment>
<dbReference type="RefSeq" id="WP_146137128.1">
    <property type="nucleotide sequence ID" value="NZ_JAUSTO010000006.1"/>
</dbReference>
<feature type="compositionally biased region" description="Basic and acidic residues" evidence="1">
    <location>
        <begin position="14"/>
        <end position="40"/>
    </location>
</feature>
<organism evidence="2 3">
    <name type="scientific">Moryella indoligenes</name>
    <dbReference type="NCBI Taxonomy" id="371674"/>
    <lineage>
        <taxon>Bacteria</taxon>
        <taxon>Bacillati</taxon>
        <taxon>Bacillota</taxon>
        <taxon>Clostridia</taxon>
        <taxon>Lachnospirales</taxon>
        <taxon>Lachnospiraceae</taxon>
        <taxon>Moryella</taxon>
    </lineage>
</organism>
<dbReference type="EMBL" id="JAUSTO010000006">
    <property type="protein sequence ID" value="MDQ0152529.1"/>
    <property type="molecule type" value="Genomic_DNA"/>
</dbReference>
<keyword evidence="3" id="KW-1185">Reference proteome</keyword>
<reference evidence="2" key="1">
    <citation type="submission" date="2023-07" db="EMBL/GenBank/DDBJ databases">
        <title>Genomic Encyclopedia of Type Strains, Phase IV (KMG-IV): sequencing the most valuable type-strain genomes for metagenomic binning, comparative biology and taxonomic classification.</title>
        <authorList>
            <person name="Goeker M."/>
        </authorList>
    </citation>
    <scope>NUCLEOTIDE SEQUENCE</scope>
    <source>
        <strain evidence="2">DSM 19659</strain>
    </source>
</reference>
<accession>A0AAE4AKR9</accession>
<sequence length="162" mass="17637">MIDKRMLLREAEARAAGRRKQVLEETEMVKKSEKSSEAELKAVMPKGKATPAKKAGTVKKASSVRGSAGESAEKSAGKKTTTKKTVTAGKPSAKKAVKYTVLIEYQGRQISAEDAMQAAVKAYEAEHKDVELKTVELYIKPEENAAYYVVNGDASPEYRIAL</sequence>
<protein>
    <submittedName>
        <fullName evidence="2">Uncharacterized protein</fullName>
    </submittedName>
</protein>
<dbReference type="InterPro" id="IPR046313">
    <property type="entry name" value="DUF6465"/>
</dbReference>
<evidence type="ECO:0000313" key="3">
    <source>
        <dbReference type="Proteomes" id="UP001241537"/>
    </source>
</evidence>
<dbReference type="AlphaFoldDB" id="A0AAE4AKR9"/>
<evidence type="ECO:0000256" key="1">
    <source>
        <dbReference type="SAM" id="MobiDB-lite"/>
    </source>
</evidence>
<evidence type="ECO:0000313" key="2">
    <source>
        <dbReference type="EMBL" id="MDQ0152529.1"/>
    </source>
</evidence>
<feature type="region of interest" description="Disordered" evidence="1">
    <location>
        <begin position="14"/>
        <end position="90"/>
    </location>
</feature>
<dbReference type="Proteomes" id="UP001241537">
    <property type="component" value="Unassembled WGS sequence"/>
</dbReference>
<proteinExistence type="predicted"/>
<name>A0AAE4AKR9_9FIRM</name>
<gene>
    <name evidence="2" type="ORF">J2S20_001221</name>
</gene>
<dbReference type="Pfam" id="PF20069">
    <property type="entry name" value="DUF6465"/>
    <property type="match status" value="1"/>
</dbReference>